<accession>A0A0U3SCF2</accession>
<dbReference type="EMBL" id="KT359547">
    <property type="protein sequence ID" value="ALV66655.1"/>
    <property type="molecule type" value="mRNA"/>
</dbReference>
<reference evidence="5" key="1">
    <citation type="journal article" date="2015" name="Mol. Biol. Evol.">
        <title>Laterally transferred gene recruited as a venom in parasitoid wasps.</title>
        <authorList>
            <person name="Martinson E.O."/>
            <person name="Martinson V.G."/>
            <person name="Edwards R."/>
            <person name="Mrinalini"/>
            <person name="Werren J.H."/>
        </authorList>
    </citation>
    <scope>NUCLEOTIDE SEQUENCE</scope>
</reference>
<feature type="chain" id="PRO_5006844995" evidence="3">
    <location>
        <begin position="42"/>
        <end position="231"/>
    </location>
</feature>
<dbReference type="SUPFAM" id="SSF53955">
    <property type="entry name" value="Lysozyme-like"/>
    <property type="match status" value="1"/>
</dbReference>
<dbReference type="Gene3D" id="1.10.530.10">
    <property type="match status" value="1"/>
</dbReference>
<dbReference type="GO" id="GO:0016998">
    <property type="term" value="P:cell wall macromolecule catabolic process"/>
    <property type="evidence" value="ECO:0007669"/>
    <property type="project" value="InterPro"/>
</dbReference>
<dbReference type="GO" id="GO:0004568">
    <property type="term" value="F:chitinase activity"/>
    <property type="evidence" value="ECO:0007669"/>
    <property type="project" value="InterPro"/>
</dbReference>
<keyword evidence="2" id="KW-1015">Disulfide bond</keyword>
<name>A0A0U3SCF2_9HYME</name>
<dbReference type="PANTHER" id="PTHR22595:SF79">
    <property type="entry name" value="CHITINASE 12"/>
    <property type="match status" value="1"/>
</dbReference>
<protein>
    <submittedName>
        <fullName evidence="5">Putative endochitinase 4</fullName>
    </submittedName>
</protein>
<evidence type="ECO:0000313" key="5">
    <source>
        <dbReference type="EMBL" id="ALV66655.1"/>
    </source>
</evidence>
<dbReference type="InterPro" id="IPR023346">
    <property type="entry name" value="Lysozyme-like_dom_sf"/>
</dbReference>
<dbReference type="Pfam" id="PF00182">
    <property type="entry name" value="Glyco_hydro_19"/>
    <property type="match status" value="1"/>
</dbReference>
<keyword evidence="3" id="KW-0732">Signal</keyword>
<evidence type="ECO:0000256" key="1">
    <source>
        <dbReference type="ARBA" id="ARBA00022821"/>
    </source>
</evidence>
<keyword evidence="1" id="KW-0611">Plant defense</keyword>
<evidence type="ECO:0000256" key="3">
    <source>
        <dbReference type="SAM" id="SignalP"/>
    </source>
</evidence>
<dbReference type="GO" id="GO:0006952">
    <property type="term" value="P:defense response"/>
    <property type="evidence" value="ECO:0007669"/>
    <property type="project" value="UniProtKB-KW"/>
</dbReference>
<dbReference type="AlphaFoldDB" id="A0A0U3SCF2"/>
<feature type="non-terminal residue" evidence="5">
    <location>
        <position position="231"/>
    </location>
</feature>
<evidence type="ECO:0000256" key="2">
    <source>
        <dbReference type="ARBA" id="ARBA00023157"/>
    </source>
</evidence>
<dbReference type="GO" id="GO:0006032">
    <property type="term" value="P:chitin catabolic process"/>
    <property type="evidence" value="ECO:0007669"/>
    <property type="project" value="InterPro"/>
</dbReference>
<feature type="domain" description="Glycoside hydrolase family 19 catalytic" evidence="4">
    <location>
        <begin position="112"/>
        <end position="174"/>
    </location>
</feature>
<dbReference type="PANTHER" id="PTHR22595">
    <property type="entry name" value="CHITINASE-RELATED"/>
    <property type="match status" value="1"/>
</dbReference>
<dbReference type="InterPro" id="IPR000726">
    <property type="entry name" value="Glyco_hydro_19_cat"/>
</dbReference>
<organism evidence="5">
    <name type="scientific">Tachinaephagus zealandicus</name>
    <dbReference type="NCBI Taxonomy" id="543383"/>
    <lineage>
        <taxon>Eukaryota</taxon>
        <taxon>Metazoa</taxon>
        <taxon>Ecdysozoa</taxon>
        <taxon>Arthropoda</taxon>
        <taxon>Hexapoda</taxon>
        <taxon>Insecta</taxon>
        <taxon>Pterygota</taxon>
        <taxon>Neoptera</taxon>
        <taxon>Endopterygota</taxon>
        <taxon>Hymenoptera</taxon>
        <taxon>Apocrita</taxon>
        <taxon>Proctotrupomorpha</taxon>
        <taxon>Chalcidoidea</taxon>
        <taxon>Encyrtidae</taxon>
        <taxon>Encyrtinae</taxon>
        <taxon>Tachinaephagus</taxon>
    </lineage>
</organism>
<evidence type="ECO:0000259" key="4">
    <source>
        <dbReference type="Pfam" id="PF00182"/>
    </source>
</evidence>
<proteinExistence type="evidence at transcript level"/>
<sequence>MKNEMISTSCSPTIYTMKMTSLYLLVPLLLAPSSLFSTTQAQVTQNEFMIAVTINGFPPPSVEVYNDFVITTNDIKRDELIMFLTHVIFDSHGFQNVEDPDCKNPECRVKYTIDGRSYHGRGYFLLKGIDMYKVASKDLGFGEKLVDDPDAVSRDSFMALKVSKWIWKKQVQRNLAYYKNSFGATTRSLHSEECAYESPLNDIAKKRYEVYQKIVSAINLQNPGSEKGCYN</sequence>
<feature type="signal peptide" evidence="3">
    <location>
        <begin position="1"/>
        <end position="41"/>
    </location>
</feature>